<reference evidence="2 3" key="1">
    <citation type="submission" date="2020-08" db="EMBL/GenBank/DDBJ databases">
        <title>Genomic Encyclopedia of Type Strains, Phase IV (KMG-IV): sequencing the most valuable type-strain genomes for metagenomic binning, comparative biology and taxonomic classification.</title>
        <authorList>
            <person name="Goeker M."/>
        </authorList>
    </citation>
    <scope>NUCLEOTIDE SEQUENCE [LARGE SCALE GENOMIC DNA]</scope>
    <source>
        <strain evidence="2 3">DSM 17075</strain>
    </source>
</reference>
<organism evidence="2 3">
    <name type="scientific">Anoxybacteroides voinovskiense</name>
    <dbReference type="NCBI Taxonomy" id="230470"/>
    <lineage>
        <taxon>Bacteria</taxon>
        <taxon>Bacillati</taxon>
        <taxon>Bacillota</taxon>
        <taxon>Bacilli</taxon>
        <taxon>Bacillales</taxon>
        <taxon>Anoxybacillaceae</taxon>
        <taxon>Anoxybacteroides</taxon>
    </lineage>
</organism>
<dbReference type="PROSITE" id="PS50801">
    <property type="entry name" value="STAS"/>
    <property type="match status" value="1"/>
</dbReference>
<evidence type="ECO:0000313" key="2">
    <source>
        <dbReference type="EMBL" id="MBB4073881.1"/>
    </source>
</evidence>
<accession>A0A840DKS9</accession>
<sequence>MKMPMIRIEATSTARYEKISLKGKLVYSTQQTAKQALMEIFKHATKDVYLFDVSELTFIDSTGLSVFIHLLKQETDKQKTFLFVFLENEAIRRLFTIAKLDRLFVFSQTERDAIHWLTNQSMQAVNR</sequence>
<evidence type="ECO:0000259" key="1">
    <source>
        <dbReference type="PROSITE" id="PS50801"/>
    </source>
</evidence>
<dbReference type="CDD" id="cd07043">
    <property type="entry name" value="STAS_anti-anti-sigma_factors"/>
    <property type="match status" value="1"/>
</dbReference>
<dbReference type="PANTHER" id="PTHR33495:SF2">
    <property type="entry name" value="ANTI-SIGMA FACTOR ANTAGONIST TM_1081-RELATED"/>
    <property type="match status" value="1"/>
</dbReference>
<feature type="domain" description="STAS" evidence="1">
    <location>
        <begin position="19"/>
        <end position="117"/>
    </location>
</feature>
<dbReference type="AlphaFoldDB" id="A0A840DKS9"/>
<dbReference type="InterPro" id="IPR002645">
    <property type="entry name" value="STAS_dom"/>
</dbReference>
<protein>
    <submittedName>
        <fullName evidence="2">Anti-anti-sigma factor</fullName>
    </submittedName>
</protein>
<gene>
    <name evidence="2" type="ORF">GGR02_001644</name>
</gene>
<evidence type="ECO:0000313" key="3">
    <source>
        <dbReference type="Proteomes" id="UP000559598"/>
    </source>
</evidence>
<dbReference type="RefSeq" id="WP_183184206.1">
    <property type="nucleotide sequence ID" value="NZ_BMNP01000008.1"/>
</dbReference>
<dbReference type="EMBL" id="JACIDE010000009">
    <property type="protein sequence ID" value="MBB4073881.1"/>
    <property type="molecule type" value="Genomic_DNA"/>
</dbReference>
<comment type="caution">
    <text evidence="2">The sequence shown here is derived from an EMBL/GenBank/DDBJ whole genome shotgun (WGS) entry which is preliminary data.</text>
</comment>
<dbReference type="Pfam" id="PF01740">
    <property type="entry name" value="STAS"/>
    <property type="match status" value="1"/>
</dbReference>
<name>A0A840DKS9_9BACL</name>
<dbReference type="SUPFAM" id="SSF52091">
    <property type="entry name" value="SpoIIaa-like"/>
    <property type="match status" value="1"/>
</dbReference>
<dbReference type="PANTHER" id="PTHR33495">
    <property type="entry name" value="ANTI-SIGMA FACTOR ANTAGONIST TM_1081-RELATED-RELATED"/>
    <property type="match status" value="1"/>
</dbReference>
<dbReference type="InterPro" id="IPR036513">
    <property type="entry name" value="STAS_dom_sf"/>
</dbReference>
<dbReference type="GO" id="GO:0043856">
    <property type="term" value="F:anti-sigma factor antagonist activity"/>
    <property type="evidence" value="ECO:0007669"/>
    <property type="project" value="TreeGrafter"/>
</dbReference>
<dbReference type="Gene3D" id="3.30.750.24">
    <property type="entry name" value="STAS domain"/>
    <property type="match status" value="1"/>
</dbReference>
<dbReference type="Proteomes" id="UP000559598">
    <property type="component" value="Unassembled WGS sequence"/>
</dbReference>
<proteinExistence type="predicted"/>
<keyword evidence="3" id="KW-1185">Reference proteome</keyword>